<evidence type="ECO:0000313" key="4">
    <source>
        <dbReference type="Proteomes" id="UP000051401"/>
    </source>
</evidence>
<dbReference type="EMBL" id="LAXI01000008">
    <property type="protein sequence ID" value="KRS17171.1"/>
    <property type="molecule type" value="Genomic_DNA"/>
</dbReference>
<dbReference type="RefSeq" id="WP_057816752.1">
    <property type="nucleotide sequence ID" value="NZ_CP031598.1"/>
</dbReference>
<evidence type="ECO:0000313" key="5">
    <source>
        <dbReference type="Proteomes" id="UP000325785"/>
    </source>
</evidence>
<dbReference type="EMBL" id="CP031598">
    <property type="protein sequence ID" value="QEW27543.1"/>
    <property type="molecule type" value="Genomic_DNA"/>
</dbReference>
<dbReference type="InterPro" id="IPR013216">
    <property type="entry name" value="Methyltransf_11"/>
</dbReference>
<dbReference type="GO" id="GO:0008757">
    <property type="term" value="F:S-adenosylmethionine-dependent methyltransferase activity"/>
    <property type="evidence" value="ECO:0007669"/>
    <property type="project" value="InterPro"/>
</dbReference>
<dbReference type="STRING" id="540747.SAMN04488031_108237"/>
<dbReference type="Pfam" id="PF08241">
    <property type="entry name" value="Methyltransf_11"/>
    <property type="match status" value="1"/>
</dbReference>
<evidence type="ECO:0000259" key="1">
    <source>
        <dbReference type="Pfam" id="PF08241"/>
    </source>
</evidence>
<dbReference type="GO" id="GO:0043770">
    <property type="term" value="F:demethylmenaquinone methyltransferase activity"/>
    <property type="evidence" value="ECO:0007669"/>
    <property type="project" value="UniProtKB-EC"/>
</dbReference>
<accession>A0A0T5P7R3</accession>
<gene>
    <name evidence="3" type="primary">ubiE_2</name>
    <name evidence="3" type="ORF">RIdsm_03359</name>
    <name evidence="2" type="ORF">XM52_13900</name>
</gene>
<feature type="domain" description="Methyltransferase type 11" evidence="1">
    <location>
        <begin position="49"/>
        <end position="140"/>
    </location>
</feature>
<organism evidence="2 4">
    <name type="scientific">Roseovarius indicus</name>
    <dbReference type="NCBI Taxonomy" id="540747"/>
    <lineage>
        <taxon>Bacteria</taxon>
        <taxon>Pseudomonadati</taxon>
        <taxon>Pseudomonadota</taxon>
        <taxon>Alphaproteobacteria</taxon>
        <taxon>Rhodobacterales</taxon>
        <taxon>Roseobacteraceae</taxon>
        <taxon>Roseovarius</taxon>
    </lineage>
</organism>
<dbReference type="SUPFAM" id="SSF53335">
    <property type="entry name" value="S-adenosyl-L-methionine-dependent methyltransferases"/>
    <property type="match status" value="1"/>
</dbReference>
<evidence type="ECO:0000313" key="3">
    <source>
        <dbReference type="EMBL" id="QEW27543.1"/>
    </source>
</evidence>
<dbReference type="CDD" id="cd02440">
    <property type="entry name" value="AdoMet_MTases"/>
    <property type="match status" value="1"/>
</dbReference>
<evidence type="ECO:0000313" key="2">
    <source>
        <dbReference type="EMBL" id="KRS17171.1"/>
    </source>
</evidence>
<dbReference type="PANTHER" id="PTHR43591">
    <property type="entry name" value="METHYLTRANSFERASE"/>
    <property type="match status" value="1"/>
</dbReference>
<dbReference type="Gene3D" id="3.40.50.150">
    <property type="entry name" value="Vaccinia Virus protein VP39"/>
    <property type="match status" value="1"/>
</dbReference>
<dbReference type="Proteomes" id="UP000325785">
    <property type="component" value="Chromosome"/>
</dbReference>
<keyword evidence="3" id="KW-0489">Methyltransferase</keyword>
<sequence length="271" mass="29743">MDFKDFAELEVDGWSDANLADTYVSRFSKATDMAVEPMLACLEPGSDILDLCCGQGNLSAAAHARGFRVTGLDFSREMLAHAHDRAPDVVFLVGDAQEMPFDEDVFDAVTCGFGLMHVPDQPKALSEVARVLRPGGRFVMTSWHGPDVSKTFALLYGNVRAHGAESVKMPESPDFHQFAREETARDLFDAAGLTLDRFETIDCHWDLDDPAGVIEIFQNGAPRASYLLTNQPRKNLQAIRKAITDGAREAFAHGDTWQVPMPAALAVATKR</sequence>
<dbReference type="KEGG" id="rid:RIdsm_03359"/>
<name>A0A0T5P7R3_9RHOB</name>
<dbReference type="AlphaFoldDB" id="A0A0T5P7R3"/>
<dbReference type="Proteomes" id="UP000051401">
    <property type="component" value="Unassembled WGS sequence"/>
</dbReference>
<proteinExistence type="predicted"/>
<reference evidence="3 5" key="2">
    <citation type="submission" date="2018-08" db="EMBL/GenBank/DDBJ databases">
        <title>Genetic Globetrotter - A new plasmid hitch-hiking vast phylogenetic and geographic distances.</title>
        <authorList>
            <person name="Vollmers J."/>
            <person name="Petersen J."/>
        </authorList>
    </citation>
    <scope>NUCLEOTIDE SEQUENCE [LARGE SCALE GENOMIC DNA]</scope>
    <source>
        <strain evidence="3 5">DSM 26383</strain>
    </source>
</reference>
<dbReference type="GO" id="GO:0032259">
    <property type="term" value="P:methylation"/>
    <property type="evidence" value="ECO:0007669"/>
    <property type="project" value="UniProtKB-KW"/>
</dbReference>
<dbReference type="InterPro" id="IPR029063">
    <property type="entry name" value="SAM-dependent_MTases_sf"/>
</dbReference>
<keyword evidence="4" id="KW-1185">Reference proteome</keyword>
<dbReference type="OrthoDB" id="8153637at2"/>
<dbReference type="EC" id="2.1.1.163" evidence="3"/>
<keyword evidence="3" id="KW-0808">Transferase</keyword>
<reference evidence="2 4" key="1">
    <citation type="submission" date="2015-04" db="EMBL/GenBank/DDBJ databases">
        <title>The draft genome sequence of Roseovarius indicus B108T.</title>
        <authorList>
            <person name="Li G."/>
            <person name="Lai Q."/>
            <person name="Shao Z."/>
            <person name="Yan P."/>
        </authorList>
    </citation>
    <scope>NUCLEOTIDE SEQUENCE [LARGE SCALE GENOMIC DNA]</scope>
    <source>
        <strain evidence="2 4">B108</strain>
    </source>
</reference>
<dbReference type="PATRIC" id="fig|540747.5.peg.5845"/>
<protein>
    <submittedName>
        <fullName evidence="3">Demethylmenaquinone methyltransferase</fullName>
        <ecNumber evidence="3">2.1.1.163</ecNumber>
    </submittedName>
</protein>